<evidence type="ECO:0000256" key="1">
    <source>
        <dbReference type="ARBA" id="ARBA00021392"/>
    </source>
</evidence>
<dbReference type="PANTHER" id="PTHR43721">
    <property type="entry name" value="ELONGATION FACTOR TU-RELATED"/>
    <property type="match status" value="1"/>
</dbReference>
<dbReference type="OrthoDB" id="2067at2759"/>
<accession>A0A8K1CQV2</accession>
<dbReference type="SUPFAM" id="SSF50447">
    <property type="entry name" value="Translation proteins"/>
    <property type="match status" value="1"/>
</dbReference>
<proteinExistence type="predicted"/>
<reference evidence="4" key="1">
    <citation type="submission" date="2019-03" db="EMBL/GenBank/DDBJ databases">
        <title>Long read genome sequence of the mycoparasitic Pythium oligandrum ATCC 38472 isolated from sugarbeet rhizosphere.</title>
        <authorList>
            <person name="Gaulin E."/>
        </authorList>
    </citation>
    <scope>NUCLEOTIDE SEQUENCE</scope>
    <source>
        <strain evidence="4">ATCC 38472_TT</strain>
    </source>
</reference>
<sequence length="710" mass="77344">MADPEVINVNVGVLGHVDSGKTHLVRVLSTHLSTAALDKHPQSQQRGMTLDLGFSAFQLPVSTAVPNGPEFQITLVDCPGHASLFKTILGGVHIIDWVLLVVDVQKGLQPQTIECLVVAALAVRGQIVLALNKVDLLPESERETRISDLQREIRSLLRKHFVEFQVDELSIIPVAAAPAISTDSENSEPAAIGIEDLVSTLQHCITQPTRDASGPLCFAIDHCFAIQGNGTILTGTVLAGSVKVNDLIELPSLQVTKKVKSMQMFKRSVTRASQGDRVALRVNGLDASLVERSVAITPHSLPFVNQVIIPVNQIPFFKGSCKSGAKFHATIGHTTVVAVVTFFERGSREERAKFAPEEIYQAVSEVPSLLVSDDAEPSARKFKGFALLQFDQAVICPPRSVIVCSRFDLDPKRFHCRLAFHGDVQAFVWSEELPKMATDPPSMALNALRIGKIKERRGIVDKILRSDGSTAEFLGRDLIPKDVDWAVYGDTVVWMESARSIGKVLGPFGKSGKCRIELMAPPKEATLAARPQSLAVGDAIVLRFIKLNTLKPPKNSKPSQTVSVKTTTSRKLLQDVRVVYPELFTKTAEESTSSEDVQIPDTVEEAREDAPVEPSSPESPRRTGQVERLKGETTSDGRNPFVIVTGLFASDTEANVFVGHKVQCRITQQGKQIVETGVIEKPFGKAGKVRIVFTEHGGTLAQLQDIVELC</sequence>
<dbReference type="Pfam" id="PF21208">
    <property type="entry name" value="euk_SelB_III"/>
    <property type="match status" value="1"/>
</dbReference>
<dbReference type="SUPFAM" id="SSF52540">
    <property type="entry name" value="P-loop containing nucleoside triphosphate hydrolases"/>
    <property type="match status" value="1"/>
</dbReference>
<organism evidence="4 5">
    <name type="scientific">Pythium oligandrum</name>
    <name type="common">Mycoparasitic fungus</name>
    <dbReference type="NCBI Taxonomy" id="41045"/>
    <lineage>
        <taxon>Eukaryota</taxon>
        <taxon>Sar</taxon>
        <taxon>Stramenopiles</taxon>
        <taxon>Oomycota</taxon>
        <taxon>Peronosporomycetes</taxon>
        <taxon>Pythiales</taxon>
        <taxon>Pythiaceae</taxon>
        <taxon>Pythium</taxon>
    </lineage>
</organism>
<dbReference type="GO" id="GO:0003746">
    <property type="term" value="F:translation elongation factor activity"/>
    <property type="evidence" value="ECO:0007669"/>
    <property type="project" value="TreeGrafter"/>
</dbReference>
<dbReference type="InterPro" id="IPR049393">
    <property type="entry name" value="eEFSec_III"/>
</dbReference>
<feature type="domain" description="Tr-type G" evidence="3">
    <location>
        <begin position="6"/>
        <end position="202"/>
    </location>
</feature>
<dbReference type="AlphaFoldDB" id="A0A8K1CQV2"/>
<keyword evidence="5" id="KW-1185">Reference proteome</keyword>
<dbReference type="InterPro" id="IPR027417">
    <property type="entry name" value="P-loop_NTPase"/>
</dbReference>
<dbReference type="Proteomes" id="UP000794436">
    <property type="component" value="Unassembled WGS sequence"/>
</dbReference>
<evidence type="ECO:0000259" key="3">
    <source>
        <dbReference type="PROSITE" id="PS51722"/>
    </source>
</evidence>
<comment type="caution">
    <text evidence="4">The sequence shown here is derived from an EMBL/GenBank/DDBJ whole genome shotgun (WGS) entry which is preliminary data.</text>
</comment>
<dbReference type="CDD" id="cd03696">
    <property type="entry name" value="SelB_II"/>
    <property type="match status" value="1"/>
</dbReference>
<dbReference type="PROSITE" id="PS51722">
    <property type="entry name" value="G_TR_2"/>
    <property type="match status" value="1"/>
</dbReference>
<evidence type="ECO:0000313" key="5">
    <source>
        <dbReference type="Proteomes" id="UP000794436"/>
    </source>
</evidence>
<gene>
    <name evidence="4" type="ORF">Poli38472_012103</name>
</gene>
<dbReference type="GO" id="GO:0001514">
    <property type="term" value="P:selenocysteine incorporation"/>
    <property type="evidence" value="ECO:0007669"/>
    <property type="project" value="TreeGrafter"/>
</dbReference>
<name>A0A8K1CQV2_PYTOL</name>
<evidence type="ECO:0000313" key="4">
    <source>
        <dbReference type="EMBL" id="TMW66987.1"/>
    </source>
</evidence>
<protein>
    <recommendedName>
        <fullName evidence="1">Elongation factor Tu, chloroplastic</fullName>
    </recommendedName>
</protein>
<dbReference type="PANTHER" id="PTHR43721:SF11">
    <property type="entry name" value="SELENOCYSTEINE-SPECIFIC ELONGATION FACTOR"/>
    <property type="match status" value="1"/>
</dbReference>
<dbReference type="GO" id="GO:0003924">
    <property type="term" value="F:GTPase activity"/>
    <property type="evidence" value="ECO:0007669"/>
    <property type="project" value="InterPro"/>
</dbReference>
<feature type="compositionally biased region" description="Basic and acidic residues" evidence="2">
    <location>
        <begin position="619"/>
        <end position="635"/>
    </location>
</feature>
<dbReference type="InterPro" id="IPR000795">
    <property type="entry name" value="T_Tr_GTP-bd_dom"/>
</dbReference>
<dbReference type="CDD" id="cd04094">
    <property type="entry name" value="eSelB_III"/>
    <property type="match status" value="1"/>
</dbReference>
<dbReference type="FunFam" id="2.40.30.10:FF:000052">
    <property type="entry name" value="Selenocysteine-specific elongation factor EF-Sec"/>
    <property type="match status" value="1"/>
</dbReference>
<evidence type="ECO:0000256" key="2">
    <source>
        <dbReference type="SAM" id="MobiDB-lite"/>
    </source>
</evidence>
<dbReference type="InterPro" id="IPR050055">
    <property type="entry name" value="EF-Tu_GTPase"/>
</dbReference>
<dbReference type="PRINTS" id="PR00315">
    <property type="entry name" value="ELONGATNFCT"/>
</dbReference>
<dbReference type="GO" id="GO:0005525">
    <property type="term" value="F:GTP binding"/>
    <property type="evidence" value="ECO:0007669"/>
    <property type="project" value="InterPro"/>
</dbReference>
<dbReference type="Pfam" id="PF00009">
    <property type="entry name" value="GTP_EFTU"/>
    <property type="match status" value="1"/>
</dbReference>
<feature type="region of interest" description="Disordered" evidence="2">
    <location>
        <begin position="589"/>
        <end position="637"/>
    </location>
</feature>
<dbReference type="InterPro" id="IPR009000">
    <property type="entry name" value="Transl_B-barrel_sf"/>
</dbReference>
<dbReference type="Gene3D" id="3.40.50.300">
    <property type="entry name" value="P-loop containing nucleotide triphosphate hydrolases"/>
    <property type="match status" value="1"/>
</dbReference>
<dbReference type="Gene3D" id="2.40.30.10">
    <property type="entry name" value="Translation factors"/>
    <property type="match status" value="2"/>
</dbReference>
<dbReference type="EMBL" id="SPLM01000006">
    <property type="protein sequence ID" value="TMW66987.1"/>
    <property type="molecule type" value="Genomic_DNA"/>
</dbReference>